<evidence type="ECO:0000313" key="2">
    <source>
        <dbReference type="EMBL" id="CAK9136249.1"/>
    </source>
</evidence>
<accession>A0ABC8QU28</accession>
<comment type="caution">
    <text evidence="2">The sequence shown here is derived from an EMBL/GenBank/DDBJ whole genome shotgun (WGS) entry which is preliminary data.</text>
</comment>
<feature type="transmembrane region" description="Helical" evidence="1">
    <location>
        <begin position="92"/>
        <end position="115"/>
    </location>
</feature>
<gene>
    <name evidence="2" type="ORF">ILEXP_LOCUS3224</name>
</gene>
<keyword evidence="1" id="KW-0472">Membrane</keyword>
<protein>
    <recommendedName>
        <fullName evidence="4">Retrotransposon Copia-like N-terminal domain-containing protein</fullName>
    </recommendedName>
</protein>
<feature type="transmembrane region" description="Helical" evidence="1">
    <location>
        <begin position="153"/>
        <end position="172"/>
    </location>
</feature>
<feature type="transmembrane region" description="Helical" evidence="1">
    <location>
        <begin position="122"/>
        <end position="147"/>
    </location>
</feature>
<organism evidence="2 3">
    <name type="scientific">Ilex paraguariensis</name>
    <name type="common">yerba mate</name>
    <dbReference type="NCBI Taxonomy" id="185542"/>
    <lineage>
        <taxon>Eukaryota</taxon>
        <taxon>Viridiplantae</taxon>
        <taxon>Streptophyta</taxon>
        <taxon>Embryophyta</taxon>
        <taxon>Tracheophyta</taxon>
        <taxon>Spermatophyta</taxon>
        <taxon>Magnoliopsida</taxon>
        <taxon>eudicotyledons</taxon>
        <taxon>Gunneridae</taxon>
        <taxon>Pentapetalae</taxon>
        <taxon>asterids</taxon>
        <taxon>campanulids</taxon>
        <taxon>Aquifoliales</taxon>
        <taxon>Aquifoliaceae</taxon>
        <taxon>Ilex</taxon>
    </lineage>
</organism>
<proteinExistence type="predicted"/>
<dbReference type="EMBL" id="CAUOFW020000744">
    <property type="protein sequence ID" value="CAK9136249.1"/>
    <property type="molecule type" value="Genomic_DNA"/>
</dbReference>
<keyword evidence="3" id="KW-1185">Reference proteome</keyword>
<name>A0ABC8QU28_9AQUA</name>
<evidence type="ECO:0000256" key="1">
    <source>
        <dbReference type="SAM" id="Phobius"/>
    </source>
</evidence>
<sequence length="236" mass="26584">MEPKQDVIAPSLPPTSISPIILNGLMTSVKLNKTNYTLWSRSVQVFLRGNFTRAFEVCKEYFQLEQGTLSLEDYYSHVRRGLIMVSPLIAQFLWFLLATVMVIEVDMMVVVVVVVKEVVQAIVGAVVDPVAVLIVAVEDTLLIYVGIYMENLLVLRITLPIRMIPLLLLPYLGQLHQTLESQNEEEDWYGHEAGGLYYFDFDSPTRAPTDLVVSFSMALSSWTSLSLESETPSSQF</sequence>
<dbReference type="Proteomes" id="UP001642360">
    <property type="component" value="Unassembled WGS sequence"/>
</dbReference>
<keyword evidence="1" id="KW-0812">Transmembrane</keyword>
<evidence type="ECO:0000313" key="3">
    <source>
        <dbReference type="Proteomes" id="UP001642360"/>
    </source>
</evidence>
<dbReference type="AlphaFoldDB" id="A0ABC8QU28"/>
<reference evidence="2 3" key="1">
    <citation type="submission" date="2024-02" db="EMBL/GenBank/DDBJ databases">
        <authorList>
            <person name="Vignale AGUSTIN F."/>
            <person name="Sosa J E."/>
            <person name="Modenutti C."/>
        </authorList>
    </citation>
    <scope>NUCLEOTIDE SEQUENCE [LARGE SCALE GENOMIC DNA]</scope>
</reference>
<evidence type="ECO:0008006" key="4">
    <source>
        <dbReference type="Google" id="ProtNLM"/>
    </source>
</evidence>
<keyword evidence="1" id="KW-1133">Transmembrane helix</keyword>